<reference evidence="4 5" key="1">
    <citation type="journal article" date="2013" name="Genome Announc.">
        <title>Genome Sequence of Lactobacillus gastricus PS3, a Strain Isolated from Human Milk.</title>
        <authorList>
            <person name="Martin V."/>
            <person name="Cardenas N."/>
            <person name="Jimenez E."/>
            <person name="Maldonado A."/>
            <person name="Rodriguez J.M."/>
            <person name="Fernandez L."/>
        </authorList>
    </citation>
    <scope>NUCLEOTIDE SEQUENCE [LARGE SCALE GENOMIC DNA]</scope>
    <source>
        <strain evidence="4 5">PS3</strain>
    </source>
</reference>
<protein>
    <submittedName>
        <fullName evidence="4">UspA domain-containing protein</fullName>
    </submittedName>
</protein>
<evidence type="ECO:0000256" key="1">
    <source>
        <dbReference type="ARBA" id="ARBA00008791"/>
    </source>
</evidence>
<feature type="domain" description="UspA" evidence="3">
    <location>
        <begin position="12"/>
        <end position="155"/>
    </location>
</feature>
<dbReference type="CDD" id="cd00293">
    <property type="entry name" value="USP-like"/>
    <property type="match status" value="1"/>
</dbReference>
<accession>H4GIB2</accession>
<feature type="coiled-coil region" evidence="2">
    <location>
        <begin position="66"/>
        <end position="93"/>
    </location>
</feature>
<dbReference type="PATRIC" id="fig|1144300.3.peg.278"/>
<evidence type="ECO:0000256" key="2">
    <source>
        <dbReference type="SAM" id="Coils"/>
    </source>
</evidence>
<dbReference type="PRINTS" id="PR01438">
    <property type="entry name" value="UNVRSLSTRESS"/>
</dbReference>
<dbReference type="InterPro" id="IPR006016">
    <property type="entry name" value="UspA"/>
</dbReference>
<dbReference type="PANTHER" id="PTHR46268:SF6">
    <property type="entry name" value="UNIVERSAL STRESS PROTEIN UP12"/>
    <property type="match status" value="1"/>
</dbReference>
<dbReference type="Gene3D" id="3.40.50.620">
    <property type="entry name" value="HUPs"/>
    <property type="match status" value="1"/>
</dbReference>
<dbReference type="Pfam" id="PF00582">
    <property type="entry name" value="Usp"/>
    <property type="match status" value="1"/>
</dbReference>
<name>H4GIB2_9LACO</name>
<dbReference type="PIRSF" id="PIRSF006276">
    <property type="entry name" value="UspA"/>
    <property type="match status" value="1"/>
</dbReference>
<evidence type="ECO:0000259" key="3">
    <source>
        <dbReference type="Pfam" id="PF00582"/>
    </source>
</evidence>
<dbReference type="AlphaFoldDB" id="H4GIB2"/>
<dbReference type="EMBL" id="AICN01000014">
    <property type="protein sequence ID" value="EHS87333.1"/>
    <property type="molecule type" value="Genomic_DNA"/>
</dbReference>
<dbReference type="SUPFAM" id="SSF52402">
    <property type="entry name" value="Adenine nucleotide alpha hydrolases-like"/>
    <property type="match status" value="1"/>
</dbReference>
<organism evidence="4 5">
    <name type="scientific">Limosilactobacillus gastricus PS3</name>
    <dbReference type="NCBI Taxonomy" id="1144300"/>
    <lineage>
        <taxon>Bacteria</taxon>
        <taxon>Bacillati</taxon>
        <taxon>Bacillota</taxon>
        <taxon>Bacilli</taxon>
        <taxon>Lactobacillales</taxon>
        <taxon>Lactobacillaceae</taxon>
        <taxon>Limosilactobacillus</taxon>
    </lineage>
</organism>
<proteinExistence type="inferred from homology"/>
<dbReference type="InterPro" id="IPR014729">
    <property type="entry name" value="Rossmann-like_a/b/a_fold"/>
</dbReference>
<sequence length="174" mass="19039">MWRGNIMQLKEYHHILVPVDGSKATEAVVAQAAVMAKAHHANLELLNVVQVAQFSDGIISGISLDKDQTYNLINQANERLQDLKKELEATGVEKVGVHVRFGNPKQVIAHDFVEDHQIDLIVMGATGLSAVERMVVGSVTQYATRNADADVLVVKINKDDFKVKSSSDEPIVGL</sequence>
<dbReference type="InterPro" id="IPR006015">
    <property type="entry name" value="Universal_stress_UspA"/>
</dbReference>
<gene>
    <name evidence="4" type="ORF">PS3_10163</name>
</gene>
<evidence type="ECO:0000313" key="4">
    <source>
        <dbReference type="EMBL" id="EHS87333.1"/>
    </source>
</evidence>
<keyword evidence="2" id="KW-0175">Coiled coil</keyword>
<comment type="caution">
    <text evidence="4">The sequence shown here is derived from an EMBL/GenBank/DDBJ whole genome shotgun (WGS) entry which is preliminary data.</text>
</comment>
<dbReference type="Proteomes" id="UP000004567">
    <property type="component" value="Unassembled WGS sequence"/>
</dbReference>
<dbReference type="PANTHER" id="PTHR46268">
    <property type="entry name" value="STRESS RESPONSE PROTEIN NHAX"/>
    <property type="match status" value="1"/>
</dbReference>
<evidence type="ECO:0000313" key="5">
    <source>
        <dbReference type="Proteomes" id="UP000004567"/>
    </source>
</evidence>
<comment type="similarity">
    <text evidence="1">Belongs to the universal stress protein A family.</text>
</comment>